<feature type="transmembrane region" description="Helical" evidence="7">
    <location>
        <begin position="161"/>
        <end position="193"/>
    </location>
</feature>
<proteinExistence type="predicted"/>
<evidence type="ECO:0000256" key="4">
    <source>
        <dbReference type="ARBA" id="ARBA00022692"/>
    </source>
</evidence>
<evidence type="ECO:0000256" key="3">
    <source>
        <dbReference type="ARBA" id="ARBA00022475"/>
    </source>
</evidence>
<feature type="domain" description="Major facilitator superfamily (MFS) profile" evidence="8">
    <location>
        <begin position="15"/>
        <end position="402"/>
    </location>
</feature>
<dbReference type="GO" id="GO:0022857">
    <property type="term" value="F:transmembrane transporter activity"/>
    <property type="evidence" value="ECO:0007669"/>
    <property type="project" value="InterPro"/>
</dbReference>
<dbReference type="SUPFAM" id="SSF103473">
    <property type="entry name" value="MFS general substrate transporter"/>
    <property type="match status" value="1"/>
</dbReference>
<dbReference type="InterPro" id="IPR020846">
    <property type="entry name" value="MFS_dom"/>
</dbReference>
<feature type="transmembrane region" description="Helical" evidence="7">
    <location>
        <begin position="81"/>
        <end position="103"/>
    </location>
</feature>
<dbReference type="InterPro" id="IPR001958">
    <property type="entry name" value="Tet-R_TetA/multi-R_MdtG-like"/>
</dbReference>
<dbReference type="KEGG" id="eff:skT53_03370"/>
<keyword evidence="6 7" id="KW-0472">Membrane</keyword>
<feature type="transmembrane region" description="Helical" evidence="7">
    <location>
        <begin position="12"/>
        <end position="37"/>
    </location>
</feature>
<dbReference type="InterPro" id="IPR011701">
    <property type="entry name" value="MFS"/>
</dbReference>
<feature type="transmembrane region" description="Helical" evidence="7">
    <location>
        <begin position="222"/>
        <end position="244"/>
    </location>
</feature>
<dbReference type="PANTHER" id="PTHR43124:SF3">
    <property type="entry name" value="CHLORAMPHENICOL EFFLUX PUMP RV0191"/>
    <property type="match status" value="1"/>
</dbReference>
<gene>
    <name evidence="9" type="primary">yitG</name>
    <name evidence="9" type="ORF">skT53_03370</name>
</gene>
<keyword evidence="5 7" id="KW-1133">Transmembrane helix</keyword>
<dbReference type="Proteomes" id="UP000593802">
    <property type="component" value="Chromosome"/>
</dbReference>
<dbReference type="Pfam" id="PF07690">
    <property type="entry name" value="MFS_1"/>
    <property type="match status" value="1"/>
</dbReference>
<feature type="transmembrane region" description="Helical" evidence="7">
    <location>
        <begin position="349"/>
        <end position="371"/>
    </location>
</feature>
<evidence type="ECO:0000256" key="5">
    <source>
        <dbReference type="ARBA" id="ARBA00022989"/>
    </source>
</evidence>
<feature type="transmembrane region" description="Helical" evidence="7">
    <location>
        <begin position="49"/>
        <end position="69"/>
    </location>
</feature>
<keyword evidence="2" id="KW-0813">Transport</keyword>
<dbReference type="Gene3D" id="1.20.1250.20">
    <property type="entry name" value="MFS general substrate transporter like domains"/>
    <property type="match status" value="1"/>
</dbReference>
<evidence type="ECO:0000259" key="8">
    <source>
        <dbReference type="PROSITE" id="PS50850"/>
    </source>
</evidence>
<feature type="transmembrane region" description="Helical" evidence="7">
    <location>
        <begin position="315"/>
        <end position="337"/>
    </location>
</feature>
<accession>A0A7I8D7I4</accession>
<keyword evidence="3" id="KW-1003">Cell membrane</keyword>
<dbReference type="PROSITE" id="PS50850">
    <property type="entry name" value="MFS"/>
    <property type="match status" value="1"/>
</dbReference>
<keyword evidence="10" id="KW-1185">Reference proteome</keyword>
<feature type="transmembrane region" description="Helical" evidence="7">
    <location>
        <begin position="290"/>
        <end position="309"/>
    </location>
</feature>
<evidence type="ECO:0000256" key="2">
    <source>
        <dbReference type="ARBA" id="ARBA00022448"/>
    </source>
</evidence>
<protein>
    <submittedName>
        <fullName evidence="9">Putative MFS-type transporter YitG</fullName>
    </submittedName>
</protein>
<dbReference type="CDD" id="cd17474">
    <property type="entry name" value="MFS_YfmO_like"/>
    <property type="match status" value="1"/>
</dbReference>
<dbReference type="InterPro" id="IPR050189">
    <property type="entry name" value="MFS_Efflux_Transporters"/>
</dbReference>
<sequence length="431" mass="46066">MEQTASNGKKLSLLPLIALGSVPLIMVLGNSMLIPILTTMQEELNISKFQASLVITLFSVPAGIIIPLAGFLSDRFNRKTVIIPSLILYALGGLIAGVAAWLLDKPFGVIMAGRVLQGIGAAGTAPIAMALAGDIFKGAARSQALGLIEASNGLGKVLSPILGVLVAFIVWYAAFFAFPVLCIPAALAIWFFIKEPKKKSEPQSIKQYVSSLKSIFEKEWKWLMTAYFTGASALFILFGVLFYLSQILEEQYKIDGLPKGGILAIPLLAMSSTSYITGAKIKKRKGLMKSLIVTGMLLVAVPLGLAAIIKNTYILLALLVISGIGTGLVLPCLNMLITSAVNMEKRGIVTSFYGSVRFLGVAIGPPVFTWLMEISRAVMFFSVAGLALVAAGLSMWLIRVPDSEKKPPAPTPGSIPHETMRNILAKKKARA</sequence>
<organism evidence="9 10">
    <name type="scientific">Effusibacillus dendaii</name>
    <dbReference type="NCBI Taxonomy" id="2743772"/>
    <lineage>
        <taxon>Bacteria</taxon>
        <taxon>Bacillati</taxon>
        <taxon>Bacillota</taxon>
        <taxon>Bacilli</taxon>
        <taxon>Bacillales</taxon>
        <taxon>Alicyclobacillaceae</taxon>
        <taxon>Effusibacillus</taxon>
    </lineage>
</organism>
<feature type="transmembrane region" description="Helical" evidence="7">
    <location>
        <begin position="377"/>
        <end position="398"/>
    </location>
</feature>
<evidence type="ECO:0000256" key="1">
    <source>
        <dbReference type="ARBA" id="ARBA00004651"/>
    </source>
</evidence>
<dbReference type="GO" id="GO:0005886">
    <property type="term" value="C:plasma membrane"/>
    <property type="evidence" value="ECO:0007669"/>
    <property type="project" value="UniProtKB-SubCell"/>
</dbReference>
<dbReference type="AlphaFoldDB" id="A0A7I8D7I4"/>
<name>A0A7I8D7I4_9BACL</name>
<evidence type="ECO:0000313" key="10">
    <source>
        <dbReference type="Proteomes" id="UP000593802"/>
    </source>
</evidence>
<comment type="subcellular location">
    <subcellularLocation>
        <location evidence="1">Cell membrane</location>
        <topology evidence="1">Multi-pass membrane protein</topology>
    </subcellularLocation>
</comment>
<dbReference type="PANTHER" id="PTHR43124">
    <property type="entry name" value="PURINE EFFLUX PUMP PBUE"/>
    <property type="match status" value="1"/>
</dbReference>
<evidence type="ECO:0000313" key="9">
    <source>
        <dbReference type="EMBL" id="BCJ85352.1"/>
    </source>
</evidence>
<evidence type="ECO:0000256" key="6">
    <source>
        <dbReference type="ARBA" id="ARBA00023136"/>
    </source>
</evidence>
<reference evidence="9 10" key="1">
    <citation type="submission" date="2020-08" db="EMBL/GenBank/DDBJ databases">
        <title>Complete Genome Sequence of Effusibacillus dendaii Strain skT53, Isolated from Farmland soil.</title>
        <authorList>
            <person name="Konishi T."/>
            <person name="Kawasaki H."/>
        </authorList>
    </citation>
    <scope>NUCLEOTIDE SEQUENCE [LARGE SCALE GENOMIC DNA]</scope>
    <source>
        <strain evidence="10">skT53</strain>
    </source>
</reference>
<dbReference type="PRINTS" id="PR01035">
    <property type="entry name" value="TCRTETA"/>
</dbReference>
<keyword evidence="4 7" id="KW-0812">Transmembrane</keyword>
<evidence type="ECO:0000256" key="7">
    <source>
        <dbReference type="SAM" id="Phobius"/>
    </source>
</evidence>
<dbReference type="InterPro" id="IPR036259">
    <property type="entry name" value="MFS_trans_sf"/>
</dbReference>
<dbReference type="EMBL" id="AP023366">
    <property type="protein sequence ID" value="BCJ85352.1"/>
    <property type="molecule type" value="Genomic_DNA"/>
</dbReference>
<dbReference type="RefSeq" id="WP_200759487.1">
    <property type="nucleotide sequence ID" value="NZ_AP023366.1"/>
</dbReference>